<dbReference type="NCBIfam" id="NF001986">
    <property type="entry name" value="PRK00779.1"/>
    <property type="match status" value="1"/>
</dbReference>
<dbReference type="PRINTS" id="PR00100">
    <property type="entry name" value="AOTCASE"/>
</dbReference>
<dbReference type="InterPro" id="IPR002292">
    <property type="entry name" value="Orn/put_carbamltrans"/>
</dbReference>
<evidence type="ECO:0000256" key="1">
    <source>
        <dbReference type="ARBA" id="ARBA00004975"/>
    </source>
</evidence>
<dbReference type="GO" id="GO:0042450">
    <property type="term" value="P:L-arginine biosynthetic process via ornithine"/>
    <property type="evidence" value="ECO:0007669"/>
    <property type="project" value="UniProtKB-UniRule"/>
</dbReference>
<evidence type="ECO:0000259" key="11">
    <source>
        <dbReference type="Pfam" id="PF02729"/>
    </source>
</evidence>
<dbReference type="PATRIC" id="fig|388467.6.peg.739"/>
<feature type="binding site" evidence="9">
    <location>
        <position position="129"/>
    </location>
    <ligand>
        <name>carbamoyl phosphate</name>
        <dbReference type="ChEBI" id="CHEBI:58228"/>
    </ligand>
</feature>
<accession>A0A073CPM3</accession>
<sequence length="358" mass="40048">MFFYERMRSPLILSSGDRSFFTISLPILKRPWRLGGWGYEINIIVSSLGRIMETLKGRDFLSLADVSIDELYLLLDLATKLKSGMVKLRRNKVLGLIFSKASTRTRVSFTVAMYQLGGQVIDLNPNVTQVSRGEPLIDTARVLDRYLDITAIRTFEQKDLETFANYAEIPVINALTDREHPCQVLADLMTVQECFGTLEGLTLSYFGDGANNMAHSLLLGCSMVGMNVRIATPANYLPDADIVEQAKDIAKGKTEVIVTEDPIKAAKDANVVYTDVWASMGQEEEARARIPLFQPYQVNSKLIEKTADNSIVLHCLPAHRDEEITDEVIEGSRSKVWDEAENRMHVQKALLAVLLGDD</sequence>
<dbReference type="eggNOG" id="COG0078">
    <property type="taxonomic scope" value="Bacteria"/>
</dbReference>
<feature type="binding site" evidence="9">
    <location>
        <begin position="315"/>
        <end position="316"/>
    </location>
    <ligand>
        <name>carbamoyl phosphate</name>
        <dbReference type="ChEBI" id="CHEBI:58228"/>
    </ligand>
</feature>
<dbReference type="HAMAP" id="MF_01109">
    <property type="entry name" value="OTCase"/>
    <property type="match status" value="1"/>
</dbReference>
<feature type="binding site" evidence="9">
    <location>
        <position position="275"/>
    </location>
    <ligand>
        <name>L-ornithine</name>
        <dbReference type="ChEBI" id="CHEBI:46911"/>
    </ligand>
</feature>
<comment type="pathway">
    <text evidence="1">Amino-acid biosynthesis; L-arginine biosynthesis; L-arginine from L-ornithine and carbamoyl phosphate: step 1/3.</text>
</comment>
<dbReference type="PROSITE" id="PS00097">
    <property type="entry name" value="CARBAMOYLTRANSFERASE"/>
    <property type="match status" value="1"/>
</dbReference>
<dbReference type="HOGENOM" id="CLU_043846_3_2_3"/>
<reference evidence="12 13" key="1">
    <citation type="journal article" date="2014" name="Appl. Environ. Microbiol.">
        <title>Elucidation of insertion elements encoded on plasmids and in vitro construction of shuttle vectors from the toxic cyanobacterium Planktothrix.</title>
        <authorList>
            <person name="Christiansen G."/>
            <person name="Goesmann A."/>
            <person name="Kurmayer R."/>
        </authorList>
    </citation>
    <scope>NUCLEOTIDE SEQUENCE [LARGE SCALE GENOMIC DNA]</scope>
    <source>
        <strain evidence="12 13">NIVA-CYA 126/8</strain>
    </source>
</reference>
<evidence type="ECO:0000256" key="6">
    <source>
        <dbReference type="ARBA" id="ARBA00022605"/>
    </source>
</evidence>
<dbReference type="STRING" id="388467.A19Y_0798"/>
<keyword evidence="6" id="KW-0028">Amino-acid biosynthesis</keyword>
<dbReference type="EC" id="2.1.3.3" evidence="3 9"/>
<dbReference type="PANTHER" id="PTHR45753:SF3">
    <property type="entry name" value="ORNITHINE TRANSCARBAMYLASE, MITOCHONDRIAL"/>
    <property type="match status" value="1"/>
</dbReference>
<feature type="binding site" evidence="9">
    <location>
        <position position="153"/>
    </location>
    <ligand>
        <name>carbamoyl phosphate</name>
        <dbReference type="ChEBI" id="CHEBI:58228"/>
    </ligand>
</feature>
<feature type="binding site" evidence="9">
    <location>
        <position position="343"/>
    </location>
    <ligand>
        <name>carbamoyl phosphate</name>
        <dbReference type="ChEBI" id="CHEBI:58228"/>
    </ligand>
</feature>
<keyword evidence="5" id="KW-0055">Arginine biosynthesis</keyword>
<dbReference type="GO" id="GO:0016597">
    <property type="term" value="F:amino acid binding"/>
    <property type="evidence" value="ECO:0007669"/>
    <property type="project" value="InterPro"/>
</dbReference>
<evidence type="ECO:0000256" key="4">
    <source>
        <dbReference type="ARBA" id="ARBA00016634"/>
    </source>
</evidence>
<dbReference type="Gene3D" id="3.40.50.1370">
    <property type="entry name" value="Aspartate/ornithine carbamoyltransferase"/>
    <property type="match status" value="2"/>
</dbReference>
<gene>
    <name evidence="12" type="primary">argF</name>
    <name evidence="12" type="ORF">A19Y_0798</name>
</gene>
<name>A0A073CPM3_PLAA1</name>
<dbReference type="Pfam" id="PF02729">
    <property type="entry name" value="OTCace_N"/>
    <property type="match status" value="1"/>
</dbReference>
<dbReference type="InterPro" id="IPR006131">
    <property type="entry name" value="Asp_carbamoyltransf_Asp/Orn-bd"/>
</dbReference>
<comment type="subcellular location">
    <subcellularLocation>
        <location evidence="9">Cytoplasm</location>
    </subcellularLocation>
</comment>
<comment type="similarity">
    <text evidence="2 9">Belongs to the aspartate/ornithine carbamoyltransferase superfamily. OTCase family.</text>
</comment>
<dbReference type="NCBIfam" id="TIGR00658">
    <property type="entry name" value="orni_carb_tr"/>
    <property type="match status" value="1"/>
</dbReference>
<evidence type="ECO:0000259" key="10">
    <source>
        <dbReference type="Pfam" id="PF00185"/>
    </source>
</evidence>
<dbReference type="InterPro" id="IPR006130">
    <property type="entry name" value="Asp/Orn_carbamoylTrfase"/>
</dbReference>
<protein>
    <recommendedName>
        <fullName evidence="4 9">Ornithine carbamoyltransferase</fullName>
        <shortName evidence="9">OTCase</shortName>
        <ecNumber evidence="3 9">2.1.3.3</ecNumber>
    </recommendedName>
</protein>
<dbReference type="GO" id="GO:0004585">
    <property type="term" value="F:ornithine carbamoyltransferase activity"/>
    <property type="evidence" value="ECO:0007669"/>
    <property type="project" value="UniProtKB-UniRule"/>
</dbReference>
<dbReference type="PRINTS" id="PR00102">
    <property type="entry name" value="OTCASE"/>
</dbReference>
<dbReference type="GO" id="GO:0005737">
    <property type="term" value="C:cytoplasm"/>
    <property type="evidence" value="ECO:0007669"/>
    <property type="project" value="UniProtKB-SubCell"/>
</dbReference>
<evidence type="ECO:0000256" key="3">
    <source>
        <dbReference type="ARBA" id="ARBA00013007"/>
    </source>
</evidence>
<keyword evidence="9" id="KW-0963">Cytoplasm</keyword>
<evidence type="ECO:0000256" key="5">
    <source>
        <dbReference type="ARBA" id="ARBA00022571"/>
    </source>
</evidence>
<keyword evidence="7 9" id="KW-0808">Transferase</keyword>
<dbReference type="InterPro" id="IPR024904">
    <property type="entry name" value="OTCase_ArgI"/>
</dbReference>
<dbReference type="Pfam" id="PF00185">
    <property type="entry name" value="OTCace"/>
    <property type="match status" value="1"/>
</dbReference>
<feature type="domain" description="Aspartate/ornithine carbamoyltransferase carbamoyl-P binding" evidence="11">
    <location>
        <begin position="58"/>
        <end position="193"/>
    </location>
</feature>
<feature type="binding site" evidence="9">
    <location>
        <position position="212"/>
    </location>
    <ligand>
        <name>L-ornithine</name>
        <dbReference type="ChEBI" id="CHEBI:46911"/>
    </ligand>
</feature>
<dbReference type="GO" id="GO:0019240">
    <property type="term" value="P:citrulline biosynthetic process"/>
    <property type="evidence" value="ECO:0007669"/>
    <property type="project" value="TreeGrafter"/>
</dbReference>
<dbReference type="Proteomes" id="UP000027395">
    <property type="component" value="Chromosome"/>
</dbReference>
<feature type="binding site" evidence="9">
    <location>
        <begin position="279"/>
        <end position="280"/>
    </location>
    <ligand>
        <name>L-ornithine</name>
        <dbReference type="ChEBI" id="CHEBI:46911"/>
    </ligand>
</feature>
<feature type="domain" description="Aspartate/ornithine carbamoyltransferase Asp/Orn-binding" evidence="10">
    <location>
        <begin position="199"/>
        <end position="353"/>
    </location>
</feature>
<evidence type="ECO:0000256" key="9">
    <source>
        <dbReference type="HAMAP-Rule" id="MF_01109"/>
    </source>
</evidence>
<dbReference type="EMBL" id="CM002803">
    <property type="protein sequence ID" value="KEI65955.1"/>
    <property type="molecule type" value="Genomic_DNA"/>
</dbReference>
<dbReference type="FunFam" id="3.40.50.1370:FF:000008">
    <property type="entry name" value="Ornithine carbamoyltransferase"/>
    <property type="match status" value="1"/>
</dbReference>
<evidence type="ECO:0000256" key="8">
    <source>
        <dbReference type="ARBA" id="ARBA00048772"/>
    </source>
</evidence>
<comment type="catalytic activity">
    <reaction evidence="8 9">
        <text>carbamoyl phosphate + L-ornithine = L-citrulline + phosphate + H(+)</text>
        <dbReference type="Rhea" id="RHEA:19513"/>
        <dbReference type="ChEBI" id="CHEBI:15378"/>
        <dbReference type="ChEBI" id="CHEBI:43474"/>
        <dbReference type="ChEBI" id="CHEBI:46911"/>
        <dbReference type="ChEBI" id="CHEBI:57743"/>
        <dbReference type="ChEBI" id="CHEBI:58228"/>
        <dbReference type="EC" id="2.1.3.3"/>
    </reaction>
</comment>
<feature type="binding site" evidence="9">
    <location>
        <begin position="102"/>
        <end position="105"/>
    </location>
    <ligand>
        <name>carbamoyl phosphate</name>
        <dbReference type="ChEBI" id="CHEBI:58228"/>
    </ligand>
</feature>
<feature type="binding site" evidence="9">
    <location>
        <begin position="180"/>
        <end position="183"/>
    </location>
    <ligand>
        <name>carbamoyl phosphate</name>
        <dbReference type="ChEBI" id="CHEBI:58228"/>
    </ligand>
</feature>
<evidence type="ECO:0000313" key="12">
    <source>
        <dbReference type="EMBL" id="KEI65955.1"/>
    </source>
</evidence>
<dbReference type="InterPro" id="IPR036901">
    <property type="entry name" value="Asp/Orn_carbamoylTrfase_sf"/>
</dbReference>
<keyword evidence="13" id="KW-1185">Reference proteome</keyword>
<dbReference type="SUPFAM" id="SSF53671">
    <property type="entry name" value="Aspartate/ornithine carbamoyltransferase"/>
    <property type="match status" value="1"/>
</dbReference>
<evidence type="ECO:0000313" key="13">
    <source>
        <dbReference type="Proteomes" id="UP000027395"/>
    </source>
</evidence>
<dbReference type="PANTHER" id="PTHR45753">
    <property type="entry name" value="ORNITHINE CARBAMOYLTRANSFERASE, MITOCHONDRIAL"/>
    <property type="match status" value="1"/>
</dbReference>
<evidence type="ECO:0000256" key="7">
    <source>
        <dbReference type="ARBA" id="ARBA00022679"/>
    </source>
</evidence>
<dbReference type="InterPro" id="IPR006132">
    <property type="entry name" value="Asp/Orn_carbamoyltranf_P-bd"/>
</dbReference>
<evidence type="ECO:0000256" key="2">
    <source>
        <dbReference type="ARBA" id="ARBA00007805"/>
    </source>
</evidence>
<organism evidence="12 13">
    <name type="scientific">Planktothrix agardhii (strain NIVA-CYA 126/8)</name>
    <dbReference type="NCBI Taxonomy" id="388467"/>
    <lineage>
        <taxon>Bacteria</taxon>
        <taxon>Bacillati</taxon>
        <taxon>Cyanobacteriota</taxon>
        <taxon>Cyanophyceae</taxon>
        <taxon>Oscillatoriophycideae</taxon>
        <taxon>Oscillatoriales</taxon>
        <taxon>Microcoleaceae</taxon>
        <taxon>Planktothrix</taxon>
    </lineage>
</organism>
<dbReference type="AlphaFoldDB" id="A0A073CPM3"/>
<proteinExistence type="inferred from homology"/>